<feature type="transmembrane region" description="Helical" evidence="1">
    <location>
        <begin position="43"/>
        <end position="68"/>
    </location>
</feature>
<keyword evidence="3" id="KW-1185">Reference proteome</keyword>
<evidence type="ECO:0000313" key="3">
    <source>
        <dbReference type="Proteomes" id="UP001597062"/>
    </source>
</evidence>
<accession>A0ABW3JQE1</accession>
<gene>
    <name evidence="2" type="ORF">ACFQ1U_05075</name>
</gene>
<evidence type="ECO:0000256" key="1">
    <source>
        <dbReference type="SAM" id="Phobius"/>
    </source>
</evidence>
<evidence type="ECO:0000313" key="2">
    <source>
        <dbReference type="EMBL" id="MFD0992569.1"/>
    </source>
</evidence>
<keyword evidence="1" id="KW-0472">Membrane</keyword>
<dbReference type="EMBL" id="JBHTJR010000027">
    <property type="protein sequence ID" value="MFD0992569.1"/>
    <property type="molecule type" value="Genomic_DNA"/>
</dbReference>
<keyword evidence="1" id="KW-1133">Transmembrane helix</keyword>
<sequence length="69" mass="6749">MKSLELNQMEQVHAGDCGDAGAWMSIAGGVLAVVALTNPITGLIGGLAAAYGTSFGIAGIGCGIATLLE</sequence>
<proteinExistence type="predicted"/>
<dbReference type="RefSeq" id="WP_386105990.1">
    <property type="nucleotide sequence ID" value="NZ_JBHTJR010000027.1"/>
</dbReference>
<feature type="transmembrane region" description="Helical" evidence="1">
    <location>
        <begin position="20"/>
        <end position="37"/>
    </location>
</feature>
<keyword evidence="1" id="KW-0812">Transmembrane</keyword>
<name>A0ABW3JQE1_9FLAO</name>
<reference evidence="3" key="1">
    <citation type="journal article" date="2019" name="Int. J. Syst. Evol. Microbiol.">
        <title>The Global Catalogue of Microorganisms (GCM) 10K type strain sequencing project: providing services to taxonomists for standard genome sequencing and annotation.</title>
        <authorList>
            <consortium name="The Broad Institute Genomics Platform"/>
            <consortium name="The Broad Institute Genome Sequencing Center for Infectious Disease"/>
            <person name="Wu L."/>
            <person name="Ma J."/>
        </authorList>
    </citation>
    <scope>NUCLEOTIDE SEQUENCE [LARGE SCALE GENOMIC DNA]</scope>
    <source>
        <strain evidence="3">CCUG 60527</strain>
    </source>
</reference>
<comment type="caution">
    <text evidence="2">The sequence shown here is derived from an EMBL/GenBank/DDBJ whole genome shotgun (WGS) entry which is preliminary data.</text>
</comment>
<protein>
    <submittedName>
        <fullName evidence="2">Uncharacterized protein</fullName>
    </submittedName>
</protein>
<organism evidence="2 3">
    <name type="scientific">Tenacibaculum geojense</name>
    <dbReference type="NCBI Taxonomy" id="915352"/>
    <lineage>
        <taxon>Bacteria</taxon>
        <taxon>Pseudomonadati</taxon>
        <taxon>Bacteroidota</taxon>
        <taxon>Flavobacteriia</taxon>
        <taxon>Flavobacteriales</taxon>
        <taxon>Flavobacteriaceae</taxon>
        <taxon>Tenacibaculum</taxon>
    </lineage>
</organism>
<dbReference type="Proteomes" id="UP001597062">
    <property type="component" value="Unassembled WGS sequence"/>
</dbReference>